<dbReference type="InterPro" id="IPR056953">
    <property type="entry name" value="CUT_N"/>
</dbReference>
<dbReference type="AlphaFoldDB" id="A0A915J5K2"/>
<dbReference type="PROSITE" id="PS51034">
    <property type="entry name" value="ZP_2"/>
    <property type="match status" value="1"/>
</dbReference>
<evidence type="ECO:0000256" key="3">
    <source>
        <dbReference type="SAM" id="SignalP"/>
    </source>
</evidence>
<dbReference type="InterPro" id="IPR001507">
    <property type="entry name" value="ZP_dom"/>
</dbReference>
<dbReference type="WBParaSite" id="nRc.2.0.1.t20998-RA">
    <property type="protein sequence ID" value="nRc.2.0.1.t20998-RA"/>
    <property type="gene ID" value="nRc.2.0.1.g20998"/>
</dbReference>
<dbReference type="GO" id="GO:0042302">
    <property type="term" value="F:structural constituent of cuticle"/>
    <property type="evidence" value="ECO:0007669"/>
    <property type="project" value="UniProtKB-KW"/>
</dbReference>
<sequence>MKWNRLRFNRFHKFALLYFKFVEICIAEIVIDNNLSGEPQVFCGFNDIEFTFETQNSFWGKAYIKGHYANPDCRIDYSDYKVVKSGGKMKIRHGSCDMTRQRMISPQGMQFSTVIVISFHPIFITKVDKAFNVKCTYREAAKMVVASLDVRDGWGSKARMVHNGECAQ</sequence>
<keyword evidence="2 3" id="KW-0732">Signal</keyword>
<proteinExistence type="predicted"/>
<evidence type="ECO:0000256" key="2">
    <source>
        <dbReference type="ARBA" id="ARBA00022729"/>
    </source>
</evidence>
<feature type="chain" id="PRO_5037332523" evidence="3">
    <location>
        <begin position="28"/>
        <end position="168"/>
    </location>
</feature>
<accession>A0A915J5K2</accession>
<dbReference type="Proteomes" id="UP000887565">
    <property type="component" value="Unplaced"/>
</dbReference>
<protein>
    <submittedName>
        <fullName evidence="6">ZP domain-containing protein</fullName>
    </submittedName>
</protein>
<evidence type="ECO:0000256" key="1">
    <source>
        <dbReference type="ARBA" id="ARBA00022460"/>
    </source>
</evidence>
<keyword evidence="1" id="KW-0193">Cuticle</keyword>
<dbReference type="Pfam" id="PF25057">
    <property type="entry name" value="CUT_N"/>
    <property type="match status" value="1"/>
</dbReference>
<dbReference type="PANTHER" id="PTHR22907">
    <property type="entry name" value="GH04558P"/>
    <property type="match status" value="1"/>
</dbReference>
<feature type="domain" description="ZP" evidence="4">
    <location>
        <begin position="42"/>
        <end position="168"/>
    </location>
</feature>
<evidence type="ECO:0000313" key="6">
    <source>
        <dbReference type="WBParaSite" id="nRc.2.0.1.t20998-RA"/>
    </source>
</evidence>
<organism evidence="5 6">
    <name type="scientific">Romanomermis culicivorax</name>
    <name type="common">Nematode worm</name>
    <dbReference type="NCBI Taxonomy" id="13658"/>
    <lineage>
        <taxon>Eukaryota</taxon>
        <taxon>Metazoa</taxon>
        <taxon>Ecdysozoa</taxon>
        <taxon>Nematoda</taxon>
        <taxon>Enoplea</taxon>
        <taxon>Dorylaimia</taxon>
        <taxon>Mermithida</taxon>
        <taxon>Mermithoidea</taxon>
        <taxon>Mermithidae</taxon>
        <taxon>Romanomermis</taxon>
    </lineage>
</organism>
<evidence type="ECO:0000313" key="5">
    <source>
        <dbReference type="Proteomes" id="UP000887565"/>
    </source>
</evidence>
<feature type="signal peptide" evidence="3">
    <location>
        <begin position="1"/>
        <end position="27"/>
    </location>
</feature>
<keyword evidence="5" id="KW-1185">Reference proteome</keyword>
<evidence type="ECO:0000259" key="4">
    <source>
        <dbReference type="PROSITE" id="PS51034"/>
    </source>
</evidence>
<reference evidence="6" key="1">
    <citation type="submission" date="2022-11" db="UniProtKB">
        <authorList>
            <consortium name="WormBaseParasite"/>
        </authorList>
    </citation>
    <scope>IDENTIFICATION</scope>
</reference>
<dbReference type="PANTHER" id="PTHR22907:SF7">
    <property type="entry name" value="ZP DOMAIN-CONTAINING PROTEIN"/>
    <property type="match status" value="1"/>
</dbReference>
<name>A0A915J5K2_ROMCU</name>
<dbReference type="InterPro" id="IPR051962">
    <property type="entry name" value="Cuticlin"/>
</dbReference>